<keyword evidence="10" id="KW-1185">Reference proteome</keyword>
<dbReference type="PANTHER" id="PTHR12270:SF52">
    <property type="entry name" value="GLYCOSYLTRANSFERASE-LIKE PROTEIN GNT13-RELATED"/>
    <property type="match status" value="1"/>
</dbReference>
<dbReference type="Proteomes" id="UP000612055">
    <property type="component" value="Unassembled WGS sequence"/>
</dbReference>
<feature type="compositionally biased region" description="Low complexity" evidence="7">
    <location>
        <begin position="842"/>
        <end position="855"/>
    </location>
</feature>
<keyword evidence="5" id="KW-0472">Membrane</keyword>
<feature type="signal peptide" evidence="8">
    <location>
        <begin position="1"/>
        <end position="18"/>
    </location>
</feature>
<dbReference type="GO" id="GO:0016020">
    <property type="term" value="C:membrane"/>
    <property type="evidence" value="ECO:0007669"/>
    <property type="project" value="UniProtKB-SubCell"/>
</dbReference>
<evidence type="ECO:0000313" key="10">
    <source>
        <dbReference type="Proteomes" id="UP000612055"/>
    </source>
</evidence>
<name>A0A835YCN5_9CHLO</name>
<sequence length="952" mass="101004">MLALVLLASLLALPAVHGLVNGTIDNSPHVALDAEPSSGRNSSIQLESCWNKLYNPTPTTFASFLGGQTLSLRLRRVWWSSRSTRIPVTIFTTATLDRLEMLAAQCRSYPGGPLVGAVYLPLVQRQSGALLTHDNERAIERAEEVVQALFAQLESERSACQPRLLLLYEVASDPALASLVPINAVRNAALLAVRTPLAAMVDVDLRVSKSLVALVSEPRTAQQLVAGAEGAFWVLPAWDVPRDLGDAAAEEAALSALNGDKLNLAKLWAGGKLHWFGQLYFQAGHAPTNHTRWLMSPKSYVLDFAIGFEPWGIVKRDVIARAPYDGRFRGCYNDKITHVVSLHHARLAFRTLPNAWVVHRPHAFNPAASIAKGAVAKTTSVTALAALLEHVQLNGKNLTKFEHHKNYSHVLLDEAVVHMLADKYDPHPGKQYTYCRLQVQGSPLEASCGAPCVIVLTVIVPADRVLECMDRPLLEQPPLLDAQGRNVIGGPDVDVDGSVSVTPLEQTGIAHLDNFALVQPWNEQTAAAQVSGQLRPLLGAIGGGPEHPGGPGVDSARGPSASCSELCMLVQLVKRSSELPGKWDVFRDMPHLVSRPFQVYPRSAFQSAVATIPPSVAVQHTAARRRQQAFAALVLSQSVRQVMTPSSPPGNSMGEAQVAAQQQRLSLTLPPGGPTFCLGPSTAPAASSQSAGSQRGGRSRRRSCLSKDSTTQDDGTALGPGTVLLGPPRHSTGSDAVSGGTPHTTSGGTAFGRAGTEVSTAPAPAGPSGAPSGGRAALQQEPSSTLQELLEELENQPGDELTEVEGRQKRAKSNLTTNDVAAFLSDNSMTSLSRDISHSSAGGPHLSGNSSSSTSGALPVLPGLGVRVAETGVEQQLLLTSMRRQASGLGRVSQGGSGGGPLDSLFHLLGQPAAMQDVLDRMAQEQQEQQHEYEETQARGSNGAETHAAMEH</sequence>
<feature type="region of interest" description="Disordered" evidence="7">
    <location>
        <begin position="832"/>
        <end position="855"/>
    </location>
</feature>
<evidence type="ECO:0000256" key="5">
    <source>
        <dbReference type="ARBA" id="ARBA00023136"/>
    </source>
</evidence>
<dbReference type="InterPro" id="IPR051292">
    <property type="entry name" value="Xyl/GlcA_transferase"/>
</dbReference>
<keyword evidence="2" id="KW-0812">Transmembrane</keyword>
<comment type="subcellular location">
    <subcellularLocation>
        <location evidence="1">Membrane</location>
        <topology evidence="1">Single-pass type II membrane protein</topology>
    </subcellularLocation>
</comment>
<evidence type="ECO:0000256" key="2">
    <source>
        <dbReference type="ARBA" id="ARBA00022692"/>
    </source>
</evidence>
<keyword evidence="6" id="KW-0325">Glycoprotein</keyword>
<feature type="compositionally biased region" description="Low complexity" evidence="7">
    <location>
        <begin position="679"/>
        <end position="693"/>
    </location>
</feature>
<feature type="compositionally biased region" description="Low complexity" evidence="7">
    <location>
        <begin position="761"/>
        <end position="785"/>
    </location>
</feature>
<keyword evidence="8" id="KW-0732">Signal</keyword>
<organism evidence="9 10">
    <name type="scientific">Edaphochlamys debaryana</name>
    <dbReference type="NCBI Taxonomy" id="47281"/>
    <lineage>
        <taxon>Eukaryota</taxon>
        <taxon>Viridiplantae</taxon>
        <taxon>Chlorophyta</taxon>
        <taxon>core chlorophytes</taxon>
        <taxon>Chlorophyceae</taxon>
        <taxon>CS clade</taxon>
        <taxon>Chlamydomonadales</taxon>
        <taxon>Chlamydomonadales incertae sedis</taxon>
        <taxon>Edaphochlamys</taxon>
    </lineage>
</organism>
<feature type="chain" id="PRO_5032302619" evidence="8">
    <location>
        <begin position="19"/>
        <end position="952"/>
    </location>
</feature>
<evidence type="ECO:0000256" key="8">
    <source>
        <dbReference type="SAM" id="SignalP"/>
    </source>
</evidence>
<gene>
    <name evidence="9" type="ORF">HYH03_001831</name>
</gene>
<comment type="caution">
    <text evidence="9">The sequence shown here is derived from an EMBL/GenBank/DDBJ whole genome shotgun (WGS) entry which is preliminary data.</text>
</comment>
<dbReference type="OrthoDB" id="526117at2759"/>
<evidence type="ECO:0000313" key="9">
    <source>
        <dbReference type="EMBL" id="KAG2500253.1"/>
    </source>
</evidence>
<dbReference type="Pfam" id="PF13896">
    <property type="entry name" value="Glyco_transf_49"/>
    <property type="match status" value="1"/>
</dbReference>
<keyword evidence="3" id="KW-0735">Signal-anchor</keyword>
<feature type="compositionally biased region" description="Basic and acidic residues" evidence="7">
    <location>
        <begin position="925"/>
        <end position="937"/>
    </location>
</feature>
<feature type="region of interest" description="Disordered" evidence="7">
    <location>
        <begin position="667"/>
        <end position="785"/>
    </location>
</feature>
<dbReference type="EMBL" id="JAEHOE010000004">
    <property type="protein sequence ID" value="KAG2500253.1"/>
    <property type="molecule type" value="Genomic_DNA"/>
</dbReference>
<evidence type="ECO:0000256" key="4">
    <source>
        <dbReference type="ARBA" id="ARBA00022989"/>
    </source>
</evidence>
<dbReference type="GO" id="GO:0015020">
    <property type="term" value="F:glucuronosyltransferase activity"/>
    <property type="evidence" value="ECO:0007669"/>
    <property type="project" value="TreeGrafter"/>
</dbReference>
<dbReference type="PANTHER" id="PTHR12270">
    <property type="entry name" value="GLYCOSYLTRANSFERASE-RELATED"/>
    <property type="match status" value="1"/>
</dbReference>
<protein>
    <submittedName>
        <fullName evidence="9">Uncharacterized protein</fullName>
    </submittedName>
</protein>
<evidence type="ECO:0000256" key="6">
    <source>
        <dbReference type="ARBA" id="ARBA00023180"/>
    </source>
</evidence>
<feature type="region of interest" description="Disordered" evidence="7">
    <location>
        <begin position="642"/>
        <end position="661"/>
    </location>
</feature>
<evidence type="ECO:0000256" key="3">
    <source>
        <dbReference type="ARBA" id="ARBA00022968"/>
    </source>
</evidence>
<evidence type="ECO:0000256" key="7">
    <source>
        <dbReference type="SAM" id="MobiDB-lite"/>
    </source>
</evidence>
<dbReference type="AlphaFoldDB" id="A0A835YCN5"/>
<dbReference type="GO" id="GO:0035269">
    <property type="term" value="P:protein O-linked glycosylation via mannose"/>
    <property type="evidence" value="ECO:0007669"/>
    <property type="project" value="TreeGrafter"/>
</dbReference>
<keyword evidence="4" id="KW-1133">Transmembrane helix</keyword>
<feature type="region of interest" description="Disordered" evidence="7">
    <location>
        <begin position="925"/>
        <end position="952"/>
    </location>
</feature>
<evidence type="ECO:0000256" key="1">
    <source>
        <dbReference type="ARBA" id="ARBA00004606"/>
    </source>
</evidence>
<feature type="compositionally biased region" description="Low complexity" evidence="7">
    <location>
        <begin position="738"/>
        <end position="748"/>
    </location>
</feature>
<reference evidence="9" key="1">
    <citation type="journal article" date="2020" name="bioRxiv">
        <title>Comparative genomics of Chlamydomonas.</title>
        <authorList>
            <person name="Craig R.J."/>
            <person name="Hasan A.R."/>
            <person name="Ness R.W."/>
            <person name="Keightley P.D."/>
        </authorList>
    </citation>
    <scope>NUCLEOTIDE SEQUENCE</scope>
    <source>
        <strain evidence="9">CCAP 11/70</strain>
    </source>
</reference>
<accession>A0A835YCN5</accession>
<dbReference type="GO" id="GO:0042285">
    <property type="term" value="F:xylosyltransferase activity"/>
    <property type="evidence" value="ECO:0007669"/>
    <property type="project" value="TreeGrafter"/>
</dbReference>
<proteinExistence type="predicted"/>